<keyword evidence="1" id="KW-0378">Hydrolase</keyword>
<evidence type="ECO:0000313" key="5">
    <source>
        <dbReference type="Proteomes" id="UP000823588"/>
    </source>
</evidence>
<dbReference type="Gene3D" id="3.40.50.1240">
    <property type="entry name" value="Phosphoglycerate mutase-like"/>
    <property type="match status" value="1"/>
</dbReference>
<dbReference type="PANTHER" id="PTHR46517">
    <property type="entry name" value="FRUCTOSE-2,6-BISPHOSPHATASE TIGAR"/>
    <property type="match status" value="1"/>
</dbReference>
<dbReference type="GO" id="GO:0004331">
    <property type="term" value="F:fructose-2,6-bisphosphate 2-phosphatase activity"/>
    <property type="evidence" value="ECO:0007669"/>
    <property type="project" value="TreeGrafter"/>
</dbReference>
<keyword evidence="5" id="KW-1185">Reference proteome</keyword>
<reference evidence="4" key="1">
    <citation type="submission" date="2021-03" db="EMBL/GenBank/DDBJ databases">
        <title>Genomic Encyclopedia of Type Strains, Phase IV (KMG-IV): sequencing the most valuable type-strain genomes for metagenomic binning, comparative biology and taxonomic classification.</title>
        <authorList>
            <person name="Goeker M."/>
        </authorList>
    </citation>
    <scope>NUCLEOTIDE SEQUENCE</scope>
    <source>
        <strain evidence="4">DSM 23564</strain>
    </source>
</reference>
<dbReference type="GO" id="GO:0043456">
    <property type="term" value="P:regulation of pentose-phosphate shunt"/>
    <property type="evidence" value="ECO:0007669"/>
    <property type="project" value="TreeGrafter"/>
</dbReference>
<comment type="caution">
    <text evidence="4">The sequence shown here is derived from an EMBL/GenBank/DDBJ whole genome shotgun (WGS) entry which is preliminary data.</text>
</comment>
<evidence type="ECO:0000256" key="1">
    <source>
        <dbReference type="ARBA" id="ARBA00022801"/>
    </source>
</evidence>
<dbReference type="OrthoDB" id="304253at2157"/>
<dbReference type="Pfam" id="PF00300">
    <property type="entry name" value="His_Phos_1"/>
    <property type="match status" value="1"/>
</dbReference>
<dbReference type="GO" id="GO:0005829">
    <property type="term" value="C:cytosol"/>
    <property type="evidence" value="ECO:0007669"/>
    <property type="project" value="TreeGrafter"/>
</dbReference>
<sequence>MSTTLFVRHGTTTWNETDRIQGWAPVGLSETGRAEAATVATHLSAARDVDAVVSSDLARTVETAERIANATGVPVETDQRLRERDFGVYQGLSSATFFERFPKLDLLENGTDAAAYTPESGESWLTVRDRVHAAFDDLSDRPETTVVVTHVNPIRLVVGECRGLDVVSSLTELSAANCSVTEFTDGEIRRENDTEFL</sequence>
<dbReference type="GO" id="GO:0045820">
    <property type="term" value="P:negative regulation of glycolytic process"/>
    <property type="evidence" value="ECO:0007669"/>
    <property type="project" value="TreeGrafter"/>
</dbReference>
<dbReference type="Proteomes" id="UP000823588">
    <property type="component" value="Unassembled WGS sequence"/>
</dbReference>
<dbReference type="EC" id="5.4.2.12" evidence="4"/>
<evidence type="ECO:0000313" key="4">
    <source>
        <dbReference type="EMBL" id="MBP1921753.1"/>
    </source>
</evidence>
<organism evidence="4 5">
    <name type="scientific">Halorubrum alkaliphilum</name>
    <dbReference type="NCBI Taxonomy" id="261290"/>
    <lineage>
        <taxon>Archaea</taxon>
        <taxon>Methanobacteriati</taxon>
        <taxon>Methanobacteriota</taxon>
        <taxon>Stenosarchaea group</taxon>
        <taxon>Halobacteria</taxon>
        <taxon>Halobacteriales</taxon>
        <taxon>Haloferacaceae</taxon>
        <taxon>Halorubrum</taxon>
    </lineage>
</organism>
<evidence type="ECO:0000256" key="2">
    <source>
        <dbReference type="PIRSR" id="PIRSR613078-1"/>
    </source>
</evidence>
<dbReference type="SMART" id="SM00855">
    <property type="entry name" value="PGAM"/>
    <property type="match status" value="1"/>
</dbReference>
<dbReference type="InterPro" id="IPR051695">
    <property type="entry name" value="Phosphoglycerate_Mutase"/>
</dbReference>
<feature type="active site" description="Proton donor/acceptor" evidence="2">
    <location>
        <position position="83"/>
    </location>
</feature>
<dbReference type="CDD" id="cd07067">
    <property type="entry name" value="HP_PGM_like"/>
    <property type="match status" value="1"/>
</dbReference>
<name>A0A8T4GCC5_9EURY</name>
<feature type="binding site" evidence="3">
    <location>
        <position position="59"/>
    </location>
    <ligand>
        <name>substrate</name>
    </ligand>
</feature>
<dbReference type="RefSeq" id="WP_209483286.1">
    <property type="nucleotide sequence ID" value="NZ_JAGGKQ010000004.1"/>
</dbReference>
<feature type="binding site" evidence="3">
    <location>
        <begin position="8"/>
        <end position="15"/>
    </location>
    <ligand>
        <name>substrate</name>
    </ligand>
</feature>
<evidence type="ECO:0000256" key="3">
    <source>
        <dbReference type="PIRSR" id="PIRSR613078-2"/>
    </source>
</evidence>
<feature type="active site" description="Tele-phosphohistidine intermediate" evidence="2">
    <location>
        <position position="9"/>
    </location>
</feature>
<dbReference type="InterPro" id="IPR029033">
    <property type="entry name" value="His_PPase_superfam"/>
</dbReference>
<protein>
    <submittedName>
        <fullName evidence="4">Putative phosphoglycerate mutase</fullName>
        <ecNumber evidence="4">5.4.2.12</ecNumber>
    </submittedName>
</protein>
<dbReference type="PANTHER" id="PTHR46517:SF1">
    <property type="entry name" value="FRUCTOSE-2,6-BISPHOSPHATASE TIGAR"/>
    <property type="match status" value="1"/>
</dbReference>
<proteinExistence type="predicted"/>
<dbReference type="EMBL" id="JAGGKQ010000004">
    <property type="protein sequence ID" value="MBP1921753.1"/>
    <property type="molecule type" value="Genomic_DNA"/>
</dbReference>
<dbReference type="InterPro" id="IPR013078">
    <property type="entry name" value="His_Pase_superF_clade-1"/>
</dbReference>
<dbReference type="SUPFAM" id="SSF53254">
    <property type="entry name" value="Phosphoglycerate mutase-like"/>
    <property type="match status" value="1"/>
</dbReference>
<dbReference type="GO" id="GO:0004619">
    <property type="term" value="F:phosphoglycerate mutase activity"/>
    <property type="evidence" value="ECO:0007669"/>
    <property type="project" value="UniProtKB-EC"/>
</dbReference>
<dbReference type="AlphaFoldDB" id="A0A8T4GCC5"/>
<gene>
    <name evidence="4" type="ORF">J2751_000750</name>
</gene>
<keyword evidence="4" id="KW-0413">Isomerase</keyword>
<accession>A0A8T4GCC5</accession>